<evidence type="ECO:0000256" key="4">
    <source>
        <dbReference type="ARBA" id="ARBA00022801"/>
    </source>
</evidence>
<evidence type="ECO:0000256" key="6">
    <source>
        <dbReference type="ARBA" id="ARBA00022839"/>
    </source>
</evidence>
<evidence type="ECO:0000256" key="7">
    <source>
        <dbReference type="ARBA" id="ARBA00022840"/>
    </source>
</evidence>
<dbReference type="EMBL" id="AP021906">
    <property type="protein sequence ID" value="BBP88329.1"/>
    <property type="molecule type" value="Genomic_DNA"/>
</dbReference>
<keyword evidence="8" id="KW-0238">DNA-binding</keyword>
<keyword evidence="1" id="KW-0540">Nuclease</keyword>
<evidence type="ECO:0000256" key="2">
    <source>
        <dbReference type="ARBA" id="ARBA00022741"/>
    </source>
</evidence>
<name>A0A5S9M8Q7_BACIA</name>
<evidence type="ECO:0000256" key="1">
    <source>
        <dbReference type="ARBA" id="ARBA00022722"/>
    </source>
</evidence>
<accession>A0A5S9M8Q7</accession>
<evidence type="ECO:0000313" key="11">
    <source>
        <dbReference type="Proteomes" id="UP000464658"/>
    </source>
</evidence>
<keyword evidence="6" id="KW-0269">Exonuclease</keyword>
<evidence type="ECO:0000256" key="8">
    <source>
        <dbReference type="ARBA" id="ARBA00023125"/>
    </source>
</evidence>
<gene>
    <name evidence="10" type="ORF">BsIDN1_19470</name>
</gene>
<keyword evidence="5" id="KW-0347">Helicase</keyword>
<protein>
    <submittedName>
        <fullName evidence="10">Uncharacterized protein</fullName>
    </submittedName>
</protein>
<dbReference type="GO" id="GO:0006281">
    <property type="term" value="P:DNA repair"/>
    <property type="evidence" value="ECO:0007669"/>
    <property type="project" value="UniProtKB-KW"/>
</dbReference>
<dbReference type="GO" id="GO:0005524">
    <property type="term" value="F:ATP binding"/>
    <property type="evidence" value="ECO:0007669"/>
    <property type="project" value="UniProtKB-KW"/>
</dbReference>
<dbReference type="GO" id="GO:0003677">
    <property type="term" value="F:DNA binding"/>
    <property type="evidence" value="ECO:0007669"/>
    <property type="project" value="UniProtKB-KW"/>
</dbReference>
<dbReference type="PANTHER" id="PTHR30591">
    <property type="entry name" value="RECBCD ENZYME SUBUNIT RECC"/>
    <property type="match status" value="1"/>
</dbReference>
<dbReference type="Gene3D" id="3.40.50.300">
    <property type="entry name" value="P-loop containing nucleotide triphosphate hydrolases"/>
    <property type="match status" value="1"/>
</dbReference>
<proteinExistence type="predicted"/>
<keyword evidence="3" id="KW-0227">DNA damage</keyword>
<dbReference type="SUPFAM" id="SSF52540">
    <property type="entry name" value="P-loop containing nucleoside triphosphate hydrolases"/>
    <property type="match status" value="1"/>
</dbReference>
<dbReference type="GO" id="GO:0006310">
    <property type="term" value="P:DNA recombination"/>
    <property type="evidence" value="ECO:0007669"/>
    <property type="project" value="TreeGrafter"/>
</dbReference>
<dbReference type="GO" id="GO:0004527">
    <property type="term" value="F:exonuclease activity"/>
    <property type="evidence" value="ECO:0007669"/>
    <property type="project" value="UniProtKB-KW"/>
</dbReference>
<sequence length="166" mass="19980">MREEGLRLRDISIVARHVDDYKDTLKEVFRDYDIPFFIDGNESMQYHPLIELIRSSLDVIKGNWRYEAVFRCVKTEFLFPLELAKKNKAREQADQLENYCIAGGVKGERWTNGSRFHYRRFQSLDEDFGQTDQEIEMEQMLNDVKEWIAPPLFQLQKRLKKKKRKR</sequence>
<keyword evidence="2" id="KW-0547">Nucleotide-binding</keyword>
<dbReference type="Proteomes" id="UP000464658">
    <property type="component" value="Chromosome"/>
</dbReference>
<keyword evidence="7" id="KW-0067">ATP-binding</keyword>
<evidence type="ECO:0000256" key="3">
    <source>
        <dbReference type="ARBA" id="ARBA00022763"/>
    </source>
</evidence>
<dbReference type="PANTHER" id="PTHR30591:SF1">
    <property type="entry name" value="RECBCD ENZYME SUBUNIT RECC"/>
    <property type="match status" value="1"/>
</dbReference>
<dbReference type="AlphaFoldDB" id="A0A5S9M8Q7"/>
<keyword evidence="4" id="KW-0378">Hydrolase</keyword>
<evidence type="ECO:0000256" key="9">
    <source>
        <dbReference type="ARBA" id="ARBA00023204"/>
    </source>
</evidence>
<evidence type="ECO:0000313" key="10">
    <source>
        <dbReference type="EMBL" id="BBP88329.1"/>
    </source>
</evidence>
<keyword evidence="9" id="KW-0234">DNA repair</keyword>
<evidence type="ECO:0000256" key="5">
    <source>
        <dbReference type="ARBA" id="ARBA00022806"/>
    </source>
</evidence>
<dbReference type="InterPro" id="IPR027417">
    <property type="entry name" value="P-loop_NTPase"/>
</dbReference>
<dbReference type="GO" id="GO:0004386">
    <property type="term" value="F:helicase activity"/>
    <property type="evidence" value="ECO:0007669"/>
    <property type="project" value="UniProtKB-KW"/>
</dbReference>
<reference evidence="10 11" key="1">
    <citation type="submission" date="2019-12" db="EMBL/GenBank/DDBJ databases">
        <title>Full genome sequence of a Bacillus safensis strain isolated from commercially available natto in Indonesia.</title>
        <authorList>
            <person name="Yoshida M."/>
            <person name="Uomi M."/>
            <person name="Waturangi D."/>
            <person name="Ekaputri J.J."/>
            <person name="Setiamarga D.H.E."/>
        </authorList>
    </citation>
    <scope>NUCLEOTIDE SEQUENCE [LARGE SCALE GENOMIC DNA]</scope>
    <source>
        <strain evidence="10 11">IDN1</strain>
    </source>
</reference>
<organism evidence="10 11">
    <name type="scientific">Bacillus safensis</name>
    <dbReference type="NCBI Taxonomy" id="561879"/>
    <lineage>
        <taxon>Bacteria</taxon>
        <taxon>Bacillati</taxon>
        <taxon>Bacillota</taxon>
        <taxon>Bacilli</taxon>
        <taxon>Bacillales</taxon>
        <taxon>Bacillaceae</taxon>
        <taxon>Bacillus</taxon>
    </lineage>
</organism>